<accession>A0A327S2H4</accession>
<dbReference type="EMBL" id="QLLR01000058">
    <property type="protein sequence ID" value="RAJ19877.1"/>
    <property type="molecule type" value="Genomic_DNA"/>
</dbReference>
<dbReference type="RefSeq" id="WP_111636522.1">
    <property type="nucleotide sequence ID" value="NZ_QLLR01000058.1"/>
</dbReference>
<protein>
    <submittedName>
        <fullName evidence="1">SdpC family antimicrobial peptide</fullName>
    </submittedName>
</protein>
<dbReference type="AlphaFoldDB" id="A0A327S2H4"/>
<name>A0A327S2H4_9SPHI</name>
<evidence type="ECO:0000313" key="2">
    <source>
        <dbReference type="Proteomes" id="UP000249754"/>
    </source>
</evidence>
<gene>
    <name evidence="1" type="ORF">LY11_05264</name>
</gene>
<evidence type="ECO:0000313" key="1">
    <source>
        <dbReference type="EMBL" id="RAJ19877.1"/>
    </source>
</evidence>
<dbReference type="Pfam" id="PF26137">
    <property type="entry name" value="Toxin_SdpC"/>
    <property type="match status" value="1"/>
</dbReference>
<dbReference type="InterPro" id="IPR023888">
    <property type="entry name" value="SdpC-like"/>
</dbReference>
<organism evidence="1 2">
    <name type="scientific">Pedobacter cryoconitis</name>
    <dbReference type="NCBI Taxonomy" id="188932"/>
    <lineage>
        <taxon>Bacteria</taxon>
        <taxon>Pseudomonadati</taxon>
        <taxon>Bacteroidota</taxon>
        <taxon>Sphingobacteriia</taxon>
        <taxon>Sphingobacteriales</taxon>
        <taxon>Sphingobacteriaceae</taxon>
        <taxon>Pedobacter</taxon>
    </lineage>
</organism>
<dbReference type="OrthoDB" id="1453505at2"/>
<proteinExistence type="predicted"/>
<sequence>MKRKIFKGIKIKYIILSTGLLVGLFLGFRSDDSKTVYHDISNTITGETLFKGIFFGDQKISQFLPELNTIRAAKESSDNNKIVTQLLHNINKINPIFFDTFKSNIESGDPNLVDQSLINGMKIIDQILNDKRIFNQKKENMVSPTNDIPQTGEYFVVSPVLDVPGPLMHMVTQYTDSDPSLLAKKGIEREKLVAYLTDTLKK</sequence>
<reference evidence="1 2" key="1">
    <citation type="submission" date="2018-06" db="EMBL/GenBank/DDBJ databases">
        <title>Genomic Encyclopedia of Archaeal and Bacterial Type Strains, Phase II (KMG-II): from individual species to whole genera.</title>
        <authorList>
            <person name="Goeker M."/>
        </authorList>
    </citation>
    <scope>NUCLEOTIDE SEQUENCE [LARGE SCALE GENOMIC DNA]</scope>
    <source>
        <strain evidence="1 2">DSM 14825</strain>
    </source>
</reference>
<dbReference type="Proteomes" id="UP000249754">
    <property type="component" value="Unassembled WGS sequence"/>
</dbReference>
<comment type="caution">
    <text evidence="1">The sequence shown here is derived from an EMBL/GenBank/DDBJ whole genome shotgun (WGS) entry which is preliminary data.</text>
</comment>